<organism evidence="4 5">
    <name type="scientific">Halocatena pleomorpha</name>
    <dbReference type="NCBI Taxonomy" id="1785090"/>
    <lineage>
        <taxon>Archaea</taxon>
        <taxon>Methanobacteriati</taxon>
        <taxon>Methanobacteriota</taxon>
        <taxon>Stenosarchaea group</taxon>
        <taxon>Halobacteria</taxon>
        <taxon>Halobacteriales</taxon>
        <taxon>Natronomonadaceae</taxon>
        <taxon>Halocatena</taxon>
    </lineage>
</organism>
<dbReference type="PANTHER" id="PTHR43477">
    <property type="entry name" value="DIHYDROANTICAPSIN 7-DEHYDROGENASE"/>
    <property type="match status" value="1"/>
</dbReference>
<dbReference type="GO" id="GO:0016491">
    <property type="term" value="F:oxidoreductase activity"/>
    <property type="evidence" value="ECO:0007669"/>
    <property type="project" value="UniProtKB-KW"/>
</dbReference>
<evidence type="ECO:0000256" key="2">
    <source>
        <dbReference type="ARBA" id="ARBA00023002"/>
    </source>
</evidence>
<evidence type="ECO:0000256" key="3">
    <source>
        <dbReference type="SAM" id="MobiDB-lite"/>
    </source>
</evidence>
<proteinExistence type="inferred from homology"/>
<dbReference type="CDD" id="cd05233">
    <property type="entry name" value="SDR_c"/>
    <property type="match status" value="1"/>
</dbReference>
<dbReference type="Proteomes" id="UP000282322">
    <property type="component" value="Unassembled WGS sequence"/>
</dbReference>
<sequence>MVNVSSVNAAKPVMGVSCTTSKGALNTMTRNIAMRFAGTGIRCNAIAPGVTETLHRGLTERRYGGRQRDNGHRREVRQSGRPGHEAARSGVRRAVPDERYVFGGHGADPPNR</sequence>
<dbReference type="Gene3D" id="3.40.50.720">
    <property type="entry name" value="NAD(P)-binding Rossmann-like Domain"/>
    <property type="match status" value="1"/>
</dbReference>
<accession>A0A3P3RLA5</accession>
<dbReference type="EMBL" id="RRCH01000002">
    <property type="protein sequence ID" value="RRJ34094.1"/>
    <property type="molecule type" value="Genomic_DNA"/>
</dbReference>
<evidence type="ECO:0000313" key="4">
    <source>
        <dbReference type="EMBL" id="RRJ34094.1"/>
    </source>
</evidence>
<evidence type="ECO:0000313" key="5">
    <source>
        <dbReference type="Proteomes" id="UP000282322"/>
    </source>
</evidence>
<comment type="caution">
    <text evidence="4">The sequence shown here is derived from an EMBL/GenBank/DDBJ whole genome shotgun (WGS) entry which is preliminary data.</text>
</comment>
<dbReference type="PANTHER" id="PTHR43477:SF1">
    <property type="entry name" value="DIHYDROANTICAPSIN 7-DEHYDROGENASE"/>
    <property type="match status" value="1"/>
</dbReference>
<protein>
    <submittedName>
        <fullName evidence="4">SDR family oxidoreductase</fullName>
    </submittedName>
</protein>
<feature type="region of interest" description="Disordered" evidence="3">
    <location>
        <begin position="59"/>
        <end position="112"/>
    </location>
</feature>
<keyword evidence="5" id="KW-1185">Reference proteome</keyword>
<dbReference type="AlphaFoldDB" id="A0A3P3RLA5"/>
<name>A0A3P3RLA5_9EURY</name>
<dbReference type="InterPro" id="IPR036291">
    <property type="entry name" value="NAD(P)-bd_dom_sf"/>
</dbReference>
<dbReference type="InterPro" id="IPR002347">
    <property type="entry name" value="SDR_fam"/>
</dbReference>
<evidence type="ECO:0000256" key="1">
    <source>
        <dbReference type="ARBA" id="ARBA00006484"/>
    </source>
</evidence>
<keyword evidence="2" id="KW-0560">Oxidoreductase</keyword>
<feature type="compositionally biased region" description="Basic and acidic residues" evidence="3">
    <location>
        <begin position="59"/>
        <end position="87"/>
    </location>
</feature>
<dbReference type="InterPro" id="IPR051122">
    <property type="entry name" value="SDR_DHRS6-like"/>
</dbReference>
<dbReference type="SUPFAM" id="SSF51735">
    <property type="entry name" value="NAD(P)-binding Rossmann-fold domains"/>
    <property type="match status" value="1"/>
</dbReference>
<dbReference type="Pfam" id="PF00106">
    <property type="entry name" value="adh_short"/>
    <property type="match status" value="1"/>
</dbReference>
<reference evidence="4 5" key="1">
    <citation type="submission" date="2018-11" db="EMBL/GenBank/DDBJ databases">
        <title>Taxonoimc description of Halomarina strain SPP-AMP-1.</title>
        <authorList>
            <person name="Pal Y."/>
            <person name="Srinivasana K."/>
            <person name="Verma A."/>
            <person name="Kumar P."/>
        </authorList>
    </citation>
    <scope>NUCLEOTIDE SEQUENCE [LARGE SCALE GENOMIC DNA]</scope>
    <source>
        <strain evidence="4 5">SPP-AMP-1</strain>
    </source>
</reference>
<comment type="similarity">
    <text evidence="1">Belongs to the short-chain dehydrogenases/reductases (SDR) family.</text>
</comment>
<dbReference type="PRINTS" id="PR00081">
    <property type="entry name" value="GDHRDH"/>
</dbReference>
<gene>
    <name evidence="4" type="ORF">EIK79_00675</name>
</gene>